<comment type="caution">
    <text evidence="2">The sequence shown here is derived from an EMBL/GenBank/DDBJ whole genome shotgun (WGS) entry which is preliminary data.</text>
</comment>
<dbReference type="Gene3D" id="3.90.1340.10">
    <property type="entry name" value="Phage tail collar domain"/>
    <property type="match status" value="1"/>
</dbReference>
<proteinExistence type="predicted"/>
<reference evidence="2" key="1">
    <citation type="submission" date="2013-07" db="EMBL/GenBank/DDBJ databases">
        <authorList>
            <consortium name="DOE Joint Genome Institute"/>
            <person name="Anderson I."/>
            <person name="Huntemann M."/>
            <person name="Han J."/>
            <person name="Chen A."/>
            <person name="Kyrpides N."/>
            <person name="Mavromatis K."/>
            <person name="Markowitz V."/>
            <person name="Palaniappan K."/>
            <person name="Ivanova N."/>
            <person name="Schaumberg A."/>
            <person name="Pati A."/>
            <person name="Liolios K."/>
            <person name="Nordberg H.P."/>
            <person name="Cantor M.N."/>
            <person name="Hua S.X."/>
            <person name="Woyke T."/>
        </authorList>
    </citation>
    <scope>NUCLEOTIDE SEQUENCE [LARGE SCALE GENOMIC DNA]</scope>
    <source>
        <strain evidence="2">DSM 17970</strain>
    </source>
</reference>
<dbReference type="InterPro" id="IPR011083">
    <property type="entry name" value="Phage_tail_collar_dom"/>
</dbReference>
<dbReference type="RefSeq" id="WP_036876183.1">
    <property type="nucleotide sequence ID" value="NZ_KK073873.1"/>
</dbReference>
<organism evidence="2 3">
    <name type="scientific">Xylanibacter oryzae DSM 17970</name>
    <dbReference type="NCBI Taxonomy" id="915438"/>
    <lineage>
        <taxon>Bacteria</taxon>
        <taxon>Pseudomonadati</taxon>
        <taxon>Bacteroidota</taxon>
        <taxon>Bacteroidia</taxon>
        <taxon>Bacteroidales</taxon>
        <taxon>Prevotellaceae</taxon>
        <taxon>Xylanibacter</taxon>
    </lineage>
</organism>
<dbReference type="InterPro" id="IPR037053">
    <property type="entry name" value="Phage_tail_collar_dom_sf"/>
</dbReference>
<sequence length="186" mass="20260">MDPFVGEIKAFPYDFVPECWLFCDGSQVSATQYQALYSVICGLYGGYSNTYFTLPDLRQRVPVCADSRNSLFQVGKTGGTTQEPISIAQLGQHNHQLYGDLRYGADVALGTDTPGNNVFISNSLATPSSGKPVGLYAYSSVGQPFINTALISSNCGVDSPVPHNNMMPYLAFRFCICCYGTYPVRN</sequence>
<name>A0ABP3BE19_9BACT</name>
<dbReference type="EMBL" id="JFBS01000001">
    <property type="protein sequence ID" value="EXG77859.1"/>
    <property type="molecule type" value="Genomic_DNA"/>
</dbReference>
<accession>A0ABP3BE19</accession>
<protein>
    <submittedName>
        <fullName evidence="2">Microcystin-dependent protein</fullName>
    </submittedName>
</protein>
<evidence type="ECO:0000313" key="3">
    <source>
        <dbReference type="Proteomes" id="UP000243438"/>
    </source>
</evidence>
<evidence type="ECO:0000313" key="2">
    <source>
        <dbReference type="EMBL" id="EXG77859.1"/>
    </source>
</evidence>
<keyword evidence="3" id="KW-1185">Reference proteome</keyword>
<evidence type="ECO:0000259" key="1">
    <source>
        <dbReference type="Pfam" id="PF07484"/>
    </source>
</evidence>
<feature type="domain" description="Phage tail collar" evidence="1">
    <location>
        <begin position="6"/>
        <end position="62"/>
    </location>
</feature>
<gene>
    <name evidence="2" type="ORF">XylorDRAFT_0209</name>
</gene>
<dbReference type="SUPFAM" id="SSF88874">
    <property type="entry name" value="Receptor-binding domain of short tail fibre protein gp12"/>
    <property type="match status" value="1"/>
</dbReference>
<dbReference type="Pfam" id="PF07484">
    <property type="entry name" value="Collar"/>
    <property type="match status" value="1"/>
</dbReference>
<dbReference type="Proteomes" id="UP000243438">
    <property type="component" value="Unassembled WGS sequence"/>
</dbReference>